<dbReference type="InterPro" id="IPR049450">
    <property type="entry name" value="ACOT8-like_C"/>
</dbReference>
<dbReference type="KEGG" id="phb:HYN04_06000"/>
<evidence type="ECO:0000313" key="4">
    <source>
        <dbReference type="EMBL" id="AWM77356.1"/>
    </source>
</evidence>
<proteinExistence type="predicted"/>
<dbReference type="Pfam" id="PF13622">
    <property type="entry name" value="4HBT_3"/>
    <property type="match status" value="1"/>
</dbReference>
<reference evidence="5" key="1">
    <citation type="submission" date="2018-05" db="EMBL/GenBank/DDBJ databases">
        <title>Genome sequencing of Phenylobacterium sp. HYN0004.</title>
        <authorList>
            <person name="Yi H."/>
            <person name="Baek C."/>
        </authorList>
    </citation>
    <scope>NUCLEOTIDE SEQUENCE [LARGE SCALE GENOMIC DNA]</scope>
    <source>
        <strain evidence="5">HYN0004</strain>
    </source>
</reference>
<dbReference type="InterPro" id="IPR042171">
    <property type="entry name" value="Acyl-CoA_hotdog"/>
</dbReference>
<dbReference type="Gene3D" id="2.40.160.210">
    <property type="entry name" value="Acyl-CoA thioesterase, double hotdog domain"/>
    <property type="match status" value="1"/>
</dbReference>
<evidence type="ECO:0008006" key="6">
    <source>
        <dbReference type="Google" id="ProtNLM"/>
    </source>
</evidence>
<keyword evidence="5" id="KW-1185">Reference proteome</keyword>
<feature type="region of interest" description="Disordered" evidence="1">
    <location>
        <begin position="110"/>
        <end position="136"/>
    </location>
</feature>
<dbReference type="RefSeq" id="WP_110449923.1">
    <property type="nucleotide sequence ID" value="NZ_CP029479.1"/>
</dbReference>
<evidence type="ECO:0000256" key="1">
    <source>
        <dbReference type="SAM" id="MobiDB-lite"/>
    </source>
</evidence>
<evidence type="ECO:0000313" key="5">
    <source>
        <dbReference type="Proteomes" id="UP000247763"/>
    </source>
</evidence>
<gene>
    <name evidence="4" type="ORF">HYN04_06000</name>
</gene>
<dbReference type="Pfam" id="PF20789">
    <property type="entry name" value="4HBT_3C"/>
    <property type="match status" value="1"/>
</dbReference>
<dbReference type="OrthoDB" id="1413770at2"/>
<dbReference type="InterPro" id="IPR029069">
    <property type="entry name" value="HotDog_dom_sf"/>
</dbReference>
<accession>A0A2Z3HT39</accession>
<evidence type="ECO:0000259" key="3">
    <source>
        <dbReference type="Pfam" id="PF20789"/>
    </source>
</evidence>
<protein>
    <recommendedName>
        <fullName evidence="6">Thioesterase family protein</fullName>
    </recommendedName>
</protein>
<organism evidence="4 5">
    <name type="scientific">Phenylobacterium parvum</name>
    <dbReference type="NCBI Taxonomy" id="2201350"/>
    <lineage>
        <taxon>Bacteria</taxon>
        <taxon>Pseudomonadati</taxon>
        <taxon>Pseudomonadota</taxon>
        <taxon>Alphaproteobacteria</taxon>
        <taxon>Caulobacterales</taxon>
        <taxon>Caulobacteraceae</taxon>
        <taxon>Phenylobacterium</taxon>
    </lineage>
</organism>
<dbReference type="AlphaFoldDB" id="A0A2Z3HT39"/>
<sequence length="260" mass="28320">MNEQPFFLRDGDAFLPQASGRGPWNPQSLHGRVVIGLMGHALETAFGSDDFIPARLTVDMYRLPNFDPIEVKTTLIREGGRIRMAEAELFSGGKSSAKASCQFLRRTENAPGATWSPKPWDAPHPDSIPDPDPSTAPMGRMWAVKPIKGGFGAEGERQIWMKEVRELVGGVPLTPFQRVAVAADFASPFAHASSDQGLGYINTDVTVYLHRLPESEWIGFRSVNHQATDGVAVGECWLYDAAGSIGFASCAALAQKRPPR</sequence>
<evidence type="ECO:0000259" key="2">
    <source>
        <dbReference type="Pfam" id="PF13622"/>
    </source>
</evidence>
<dbReference type="Proteomes" id="UP000247763">
    <property type="component" value="Chromosome"/>
</dbReference>
<feature type="domain" description="Acyl-CoA thioesterase-like N-terminal HotDog" evidence="2">
    <location>
        <begin position="22"/>
        <end position="101"/>
    </location>
</feature>
<feature type="domain" description="Acyl-CoA thioesterase-like C-terminal" evidence="3">
    <location>
        <begin position="130"/>
        <end position="243"/>
    </location>
</feature>
<dbReference type="EMBL" id="CP029479">
    <property type="protein sequence ID" value="AWM77356.1"/>
    <property type="molecule type" value="Genomic_DNA"/>
</dbReference>
<name>A0A2Z3HT39_9CAUL</name>
<feature type="compositionally biased region" description="Pro residues" evidence="1">
    <location>
        <begin position="120"/>
        <end position="134"/>
    </location>
</feature>
<dbReference type="InterPro" id="IPR049449">
    <property type="entry name" value="TesB_ACOT8-like_N"/>
</dbReference>
<dbReference type="SUPFAM" id="SSF54637">
    <property type="entry name" value="Thioesterase/thiol ester dehydrase-isomerase"/>
    <property type="match status" value="1"/>
</dbReference>